<dbReference type="Proteomes" id="UP000654004">
    <property type="component" value="Unassembled WGS sequence"/>
</dbReference>
<dbReference type="Gene3D" id="3.40.50.10610">
    <property type="entry name" value="ABC-type transport auxiliary lipoprotein component"/>
    <property type="match status" value="1"/>
</dbReference>
<reference evidence="5" key="1">
    <citation type="journal article" date="2019" name="Int. J. Syst. Evol. Microbiol.">
        <title>The Global Catalogue of Microorganisms (GCM) 10K type strain sequencing project: providing services to taxonomists for standard genome sequencing and annotation.</title>
        <authorList>
            <consortium name="The Broad Institute Genomics Platform"/>
            <consortium name="The Broad Institute Genome Sequencing Center for Infectious Disease"/>
            <person name="Wu L."/>
            <person name="Ma J."/>
        </authorList>
    </citation>
    <scope>NUCLEOTIDE SEQUENCE [LARGE SCALE GENOMIC DNA]</scope>
    <source>
        <strain evidence="5">JCM 32305</strain>
    </source>
</reference>
<proteinExistence type="predicted"/>
<organism evidence="4 5">
    <name type="scientific">Shewanella ulleungensis</name>
    <dbReference type="NCBI Taxonomy" id="2282699"/>
    <lineage>
        <taxon>Bacteria</taxon>
        <taxon>Pseudomonadati</taxon>
        <taxon>Pseudomonadota</taxon>
        <taxon>Gammaproteobacteria</taxon>
        <taxon>Alteromonadales</taxon>
        <taxon>Shewanellaceae</taxon>
        <taxon>Shewanella</taxon>
    </lineage>
</organism>
<accession>A0ABQ2QWP6</accession>
<sequence length="394" mass="44519">MSKLLFILVFILMPLTAHAQWYIGQASMAVNNDDYNEVRKKVIKQAIENASLQANSFVKIETTVTDGILSQSSSNLQSEHQISEIKILNESYKNDILTINVKVNLKSGLNCTKDRYLKQLIIAQLPLLIPAQATPGDVFTLPFHAVSRFKNELINQPNVFVEEVIPEMVFRPEINMDTLDLKSVKSISHSLNSQYQSQYLVFGYIRDIGLFNETESGLLSKTTTPKRNFTIKVFMYDRISDSILVENEYHGEGDWSFDSFSRVDLANSLFWRSDYGKTIIDTLFNAAKDINETLSCEATKATVINKDNQYITINIGTLHGVQIGDKFQHIKLNSIALNNTVLSTLMPPNDPTYLKVIQVSNKISLLQVPTEDDPIGMKQHQIDLYDVVTTIPQS</sequence>
<dbReference type="RefSeq" id="WP_188959064.1">
    <property type="nucleotide sequence ID" value="NZ_BMQW01000015.1"/>
</dbReference>
<feature type="domain" description="Flagellar assembly protein T N-terminal" evidence="3">
    <location>
        <begin position="24"/>
        <end position="105"/>
    </location>
</feature>
<evidence type="ECO:0000256" key="1">
    <source>
        <dbReference type="SAM" id="SignalP"/>
    </source>
</evidence>
<evidence type="ECO:0000259" key="2">
    <source>
        <dbReference type="Pfam" id="PF16539"/>
    </source>
</evidence>
<dbReference type="InterPro" id="IPR032386">
    <property type="entry name" value="FlgT_M"/>
</dbReference>
<keyword evidence="5" id="KW-1185">Reference proteome</keyword>
<dbReference type="Gene3D" id="3.30.1660.40">
    <property type="entry name" value="FlgT, N-terminal domain"/>
    <property type="match status" value="1"/>
</dbReference>
<protein>
    <recommendedName>
        <fullName evidence="6">Flagellar assembly protein T N-terminal domain-containing protein</fullName>
    </recommendedName>
</protein>
<evidence type="ECO:0000313" key="5">
    <source>
        <dbReference type="Proteomes" id="UP000654004"/>
    </source>
</evidence>
<keyword evidence="1" id="KW-0732">Signal</keyword>
<evidence type="ECO:0008006" key="6">
    <source>
        <dbReference type="Google" id="ProtNLM"/>
    </source>
</evidence>
<evidence type="ECO:0000313" key="4">
    <source>
        <dbReference type="EMBL" id="GGQ00571.1"/>
    </source>
</evidence>
<gene>
    <name evidence="4" type="ORF">GCM10009410_37880</name>
</gene>
<feature type="chain" id="PRO_5047167700" description="Flagellar assembly protein T N-terminal domain-containing protein" evidence="1">
    <location>
        <begin position="20"/>
        <end position="394"/>
    </location>
</feature>
<feature type="signal peptide" evidence="1">
    <location>
        <begin position="1"/>
        <end position="19"/>
    </location>
</feature>
<evidence type="ECO:0000259" key="3">
    <source>
        <dbReference type="Pfam" id="PF16548"/>
    </source>
</evidence>
<dbReference type="InterPro" id="IPR032370">
    <property type="entry name" value="FlgT_N"/>
</dbReference>
<dbReference type="Pfam" id="PF16539">
    <property type="entry name" value="FlgT_M"/>
    <property type="match status" value="1"/>
</dbReference>
<comment type="caution">
    <text evidence="4">The sequence shown here is derived from an EMBL/GenBank/DDBJ whole genome shotgun (WGS) entry which is preliminary data.</text>
</comment>
<feature type="domain" description="Flagellar assembly protein T middle" evidence="2">
    <location>
        <begin position="110"/>
        <end position="264"/>
    </location>
</feature>
<dbReference type="Pfam" id="PF16548">
    <property type="entry name" value="FlgT_N"/>
    <property type="match status" value="1"/>
</dbReference>
<dbReference type="InterPro" id="IPR038165">
    <property type="entry name" value="FlgT_C_sf"/>
</dbReference>
<dbReference type="EMBL" id="BMQW01000015">
    <property type="protein sequence ID" value="GGQ00571.1"/>
    <property type="molecule type" value="Genomic_DNA"/>
</dbReference>
<dbReference type="Gene3D" id="2.40.10.410">
    <property type="entry name" value="FlgT, C-terminal domain"/>
    <property type="match status" value="1"/>
</dbReference>
<dbReference type="InterPro" id="IPR038180">
    <property type="entry name" value="FlgT_N_sf"/>
</dbReference>
<name>A0ABQ2QWP6_9GAMM</name>